<comment type="caution">
    <text evidence="3">The sequence shown here is derived from an EMBL/GenBank/DDBJ whole genome shotgun (WGS) entry which is preliminary data.</text>
</comment>
<dbReference type="ExpressionAtlas" id="A0A3L6F1F6">
    <property type="expression patterns" value="baseline and differential"/>
</dbReference>
<evidence type="ECO:0000313" key="5">
    <source>
        <dbReference type="Proteomes" id="UP000251960"/>
    </source>
</evidence>
<dbReference type="Proteomes" id="UP000251960">
    <property type="component" value="Chromosome 4"/>
</dbReference>
<dbReference type="Pfam" id="PF04782">
    <property type="entry name" value="DUF632"/>
    <property type="match status" value="1"/>
</dbReference>
<organism evidence="3">
    <name type="scientific">Zea mays</name>
    <name type="common">Maize</name>
    <dbReference type="NCBI Taxonomy" id="4577"/>
    <lineage>
        <taxon>Eukaryota</taxon>
        <taxon>Viridiplantae</taxon>
        <taxon>Streptophyta</taxon>
        <taxon>Embryophyta</taxon>
        <taxon>Tracheophyta</taxon>
        <taxon>Spermatophyta</taxon>
        <taxon>Magnoliopsida</taxon>
        <taxon>Liliopsida</taxon>
        <taxon>Poales</taxon>
        <taxon>Poaceae</taxon>
        <taxon>PACMAD clade</taxon>
        <taxon>Panicoideae</taxon>
        <taxon>Andropogonodae</taxon>
        <taxon>Andropogoneae</taxon>
        <taxon>Tripsacinae</taxon>
        <taxon>Zea</taxon>
    </lineage>
</organism>
<dbReference type="InterPro" id="IPR006868">
    <property type="entry name" value="DUF630"/>
</dbReference>
<protein>
    <recommendedName>
        <fullName evidence="6">DUF630 family protein</fullName>
    </recommendedName>
</protein>
<accession>A0A3L6F1F6</accession>
<feature type="domain" description="DUF632" evidence="1">
    <location>
        <begin position="134"/>
        <end position="276"/>
    </location>
</feature>
<accession>A0A3L6EYK3</accession>
<dbReference type="EMBL" id="NCVQ01000005">
    <property type="protein sequence ID" value="PWZ26131.1"/>
    <property type="molecule type" value="Genomic_DNA"/>
</dbReference>
<dbReference type="InterPro" id="IPR006867">
    <property type="entry name" value="DUF632"/>
</dbReference>
<reference evidence="3 5" key="1">
    <citation type="journal article" date="2018" name="Nat. Genet.">
        <title>Extensive intraspecific gene order and gene structural variations between Mo17 and other maize genomes.</title>
        <authorList>
            <person name="Sun S."/>
            <person name="Zhou Y."/>
            <person name="Chen J."/>
            <person name="Shi J."/>
            <person name="Zhao H."/>
            <person name="Zhao H."/>
            <person name="Song W."/>
            <person name="Zhang M."/>
            <person name="Cui Y."/>
            <person name="Dong X."/>
            <person name="Liu H."/>
            <person name="Ma X."/>
            <person name="Jiao Y."/>
            <person name="Wang B."/>
            <person name="Wei X."/>
            <person name="Stein J.C."/>
            <person name="Glaubitz J.C."/>
            <person name="Lu F."/>
            <person name="Yu G."/>
            <person name="Liang C."/>
            <person name="Fengler K."/>
            <person name="Li B."/>
            <person name="Rafalski A."/>
            <person name="Schnable P.S."/>
            <person name="Ware D.H."/>
            <person name="Buckler E.S."/>
            <person name="Lai J."/>
        </authorList>
    </citation>
    <scope>NUCLEOTIDE SEQUENCE [LARGE SCALE GENOMIC DNA]</scope>
    <source>
        <strain evidence="5">cv. Missouri 17</strain>
        <tissue evidence="3">Seedling</tissue>
    </source>
</reference>
<feature type="domain" description="DUF630" evidence="2">
    <location>
        <begin position="1"/>
        <end position="39"/>
    </location>
</feature>
<dbReference type="Pfam" id="PF04783">
    <property type="entry name" value="DUF630"/>
    <property type="match status" value="1"/>
</dbReference>
<dbReference type="AlphaFoldDB" id="A0A3L6F1F6"/>
<gene>
    <name evidence="3" type="ORF">Zm00014a_012376</name>
    <name evidence="4" type="ORF">Zm00014a_012377</name>
</gene>
<evidence type="ECO:0008006" key="6">
    <source>
        <dbReference type="Google" id="ProtNLM"/>
    </source>
</evidence>
<proteinExistence type="predicted"/>
<evidence type="ECO:0000313" key="3">
    <source>
        <dbReference type="EMBL" id="PWZ26131.1"/>
    </source>
</evidence>
<evidence type="ECO:0000259" key="2">
    <source>
        <dbReference type="Pfam" id="PF04783"/>
    </source>
</evidence>
<dbReference type="PANTHER" id="PTHR21450:SF3">
    <property type="entry name" value="DUF630 FAMILY PROTEIN (DUF630 AND DUF632)"/>
    <property type="match status" value="1"/>
</dbReference>
<evidence type="ECO:0000313" key="4">
    <source>
        <dbReference type="EMBL" id="PWZ26132.1"/>
    </source>
</evidence>
<dbReference type="EMBL" id="NCVQ01000005">
    <property type="protein sequence ID" value="PWZ26132.1"/>
    <property type="molecule type" value="Genomic_DNA"/>
</dbReference>
<evidence type="ECO:0000259" key="1">
    <source>
        <dbReference type="Pfam" id="PF04782"/>
    </source>
</evidence>
<sequence>MGCAASRLEDEEAVKMCRDRRDLIKQALEQHNRFASSPWDFFWNPFSSLDSFTYPRPRSSYDNVVTDDELVRLQRQETKGFESKGIQCTEAPEPCKTVELEIKAHKKELMRNRVANAEETPGFTVYLNRKPASLVEAMKDIDCQFSGICDAARKISVMLEASRAQYSTSNDLSAKMLNPVALFAFCVIPSIDDLFDNETSSCYSEESCSTMSGSHHSTLDRLYTWEKKLYKEVKAGERLRIEYEKRLTHLRNQDVKGEEPTSVDKTCAALRSLHTDQQARRDQGFSFASPVAYHASLLEIK</sequence>
<name>A0A3L6F1F6_MAIZE</name>
<dbReference type="PANTHER" id="PTHR21450">
    <property type="entry name" value="PROTEIN ALTERED PHOSPHATE STARVATION RESPONSE 1"/>
    <property type="match status" value="1"/>
</dbReference>